<keyword evidence="1" id="KW-0472">Membrane</keyword>
<evidence type="ECO:0000256" key="1">
    <source>
        <dbReference type="SAM" id="Phobius"/>
    </source>
</evidence>
<name>A0A3S1BMW2_9BACL</name>
<proteinExistence type="predicted"/>
<organism evidence="2 3">
    <name type="scientific">Paenibacillus anaericanus</name>
    <dbReference type="NCBI Taxonomy" id="170367"/>
    <lineage>
        <taxon>Bacteria</taxon>
        <taxon>Bacillati</taxon>
        <taxon>Bacillota</taxon>
        <taxon>Bacilli</taxon>
        <taxon>Bacillales</taxon>
        <taxon>Paenibacillaceae</taxon>
        <taxon>Paenibacillus</taxon>
    </lineage>
</organism>
<feature type="transmembrane region" description="Helical" evidence="1">
    <location>
        <begin position="68"/>
        <end position="87"/>
    </location>
</feature>
<sequence length="131" mass="14933">MKFMPPAKSERWITWMLIYAVLLWLPFILHRFVLLGQTFSLTISLRFALLALVMSGIVNGLGWLGVRLVWLITTIGIVIGLGLMFIYSNRDMSGWADLAAFLTFYLCTLGGFTLGLLTEGMYWLIRKLHKS</sequence>
<evidence type="ECO:0000313" key="2">
    <source>
        <dbReference type="EMBL" id="RUT45218.1"/>
    </source>
</evidence>
<keyword evidence="1" id="KW-1133">Transmembrane helix</keyword>
<dbReference type="OrthoDB" id="2665917at2"/>
<keyword evidence="1" id="KW-0812">Transmembrane</keyword>
<accession>A0A3S1BMW2</accession>
<dbReference type="AlphaFoldDB" id="A0A3S1BMW2"/>
<feature type="transmembrane region" description="Helical" evidence="1">
    <location>
        <begin position="99"/>
        <end position="125"/>
    </location>
</feature>
<feature type="transmembrane region" description="Helical" evidence="1">
    <location>
        <begin position="39"/>
        <end position="61"/>
    </location>
</feature>
<dbReference type="Proteomes" id="UP000279446">
    <property type="component" value="Unassembled WGS sequence"/>
</dbReference>
<keyword evidence="3" id="KW-1185">Reference proteome</keyword>
<feature type="transmembrane region" description="Helical" evidence="1">
    <location>
        <begin position="12"/>
        <end position="33"/>
    </location>
</feature>
<dbReference type="RefSeq" id="WP_127193110.1">
    <property type="nucleotide sequence ID" value="NZ_RZNY01000013.1"/>
</dbReference>
<comment type="caution">
    <text evidence="2">The sequence shown here is derived from an EMBL/GenBank/DDBJ whole genome shotgun (WGS) entry which is preliminary data.</text>
</comment>
<gene>
    <name evidence="2" type="ORF">EJP82_16185</name>
</gene>
<dbReference type="EMBL" id="RZNY01000013">
    <property type="protein sequence ID" value="RUT45218.1"/>
    <property type="molecule type" value="Genomic_DNA"/>
</dbReference>
<protein>
    <submittedName>
        <fullName evidence="2">Uncharacterized protein</fullName>
    </submittedName>
</protein>
<reference evidence="2 3" key="1">
    <citation type="submission" date="2018-12" db="EMBL/GenBank/DDBJ databases">
        <authorList>
            <person name="Sun L."/>
            <person name="Chen Z."/>
        </authorList>
    </citation>
    <scope>NUCLEOTIDE SEQUENCE [LARGE SCALE GENOMIC DNA]</scope>
    <source>
        <strain evidence="2 3">DSM 15890</strain>
    </source>
</reference>
<evidence type="ECO:0000313" key="3">
    <source>
        <dbReference type="Proteomes" id="UP000279446"/>
    </source>
</evidence>